<organism evidence="7 8">
    <name type="scientific">Centaurea solstitialis</name>
    <name type="common">yellow star-thistle</name>
    <dbReference type="NCBI Taxonomy" id="347529"/>
    <lineage>
        <taxon>Eukaryota</taxon>
        <taxon>Viridiplantae</taxon>
        <taxon>Streptophyta</taxon>
        <taxon>Embryophyta</taxon>
        <taxon>Tracheophyta</taxon>
        <taxon>Spermatophyta</taxon>
        <taxon>Magnoliopsida</taxon>
        <taxon>eudicotyledons</taxon>
        <taxon>Gunneridae</taxon>
        <taxon>Pentapetalae</taxon>
        <taxon>asterids</taxon>
        <taxon>campanulids</taxon>
        <taxon>Asterales</taxon>
        <taxon>Asteraceae</taxon>
        <taxon>Carduoideae</taxon>
        <taxon>Cardueae</taxon>
        <taxon>Centaureinae</taxon>
        <taxon>Centaurea</taxon>
    </lineage>
</organism>
<dbReference type="Gene3D" id="3.30.420.150">
    <property type="entry name" value="Exopolyphosphatase. Domain 2"/>
    <property type="match status" value="1"/>
</dbReference>
<keyword evidence="8" id="KW-1185">Reference proteome</keyword>
<gene>
    <name evidence="7" type="ORF">OSB04_017298</name>
</gene>
<comment type="caution">
    <text evidence="7">The sequence shown here is derived from an EMBL/GenBank/DDBJ whole genome shotgun (WGS) entry which is preliminary data.</text>
</comment>
<feature type="active site" description="Proton acceptor" evidence="3">
    <location>
        <position position="292"/>
    </location>
</feature>
<dbReference type="EMBL" id="JARYMX010000004">
    <property type="protein sequence ID" value="KAJ9553253.1"/>
    <property type="molecule type" value="Genomic_DNA"/>
</dbReference>
<feature type="region of interest" description="Disordered" evidence="5">
    <location>
        <begin position="12"/>
        <end position="33"/>
    </location>
</feature>
<keyword evidence="2" id="KW-0378">Hydrolase</keyword>
<dbReference type="PANTHER" id="PTHR11782">
    <property type="entry name" value="ADENOSINE/GUANOSINE DIPHOSPHATASE"/>
    <property type="match status" value="1"/>
</dbReference>
<dbReference type="Gene3D" id="3.30.420.40">
    <property type="match status" value="1"/>
</dbReference>
<reference evidence="7" key="1">
    <citation type="submission" date="2023-03" db="EMBL/GenBank/DDBJ databases">
        <title>Chromosome-scale reference genome and RAD-based genetic map of yellow starthistle (Centaurea solstitialis) reveal putative structural variation and QTLs associated with invader traits.</title>
        <authorList>
            <person name="Reatini B."/>
            <person name="Cang F.A."/>
            <person name="Jiang Q."/>
            <person name="Mckibben M.T.W."/>
            <person name="Barker M.S."/>
            <person name="Rieseberg L.H."/>
            <person name="Dlugosch K.M."/>
        </authorList>
    </citation>
    <scope>NUCLEOTIDE SEQUENCE</scope>
    <source>
        <strain evidence="7">CAN-66</strain>
        <tissue evidence="7">Leaf</tissue>
    </source>
</reference>
<dbReference type="Proteomes" id="UP001172457">
    <property type="component" value="Chromosome 4"/>
</dbReference>
<dbReference type="GO" id="GO:0017110">
    <property type="term" value="F:nucleoside diphosphate phosphatase activity"/>
    <property type="evidence" value="ECO:0007669"/>
    <property type="project" value="TreeGrafter"/>
</dbReference>
<sequence>MVSRGIAEVFSSITSRSSAPKSSTGPYASSELPPLSGPVHGFAFPGSRRKNNLRPSSSLQDFSTYSQLDPEEGNLNLGIERTSTNPSQLHLLLENGGTSFSKEKSPPRPTVRRRKWVRAVTVLACFLLFASIIYGLLLLHSNWSKKSSRYFVVLDSGSTGTRVFVYQASINHQKDGSLPISLKSLPEDLHSKPSSESGRAYNRKETEPGLDKLVHNVSGLSQAINPLLGWAEKQIPKHAHKTTSLFLYATAGVRRLPTSDSDWLLNNAWSIMKNSSFMCQREWVKIISGTEEAYYGWIALNHHTHMLGARPKKETYGALDLGGSSLQVTFESKDYANNETSLNLSIGPVDHHLSGYSLAGYGLNDAFDKSVVHLLKMSAQTTKTDIIEGKAVITHPCLQSGYKEQYICSQCRSAFRDDNKNLAPEGKTGIPVQLIGAPKWEECSAIAKIAVNSSEWSDKSPPTDCDLQPCALRDNLPRPYGQFYAMSGFYVVYRFFNLSADAPLDDVLEKGRHFCEKTWDVAKNSVPPQPFIEQYCFRAPYVVLLLRKGLHIKDSQVNIGSGGITWTTGVALLEAGKVVSTRAGFDKLFEIKFRPLTFFAILLVSLCLVACALSRVDNCISRFFRRMNLPLFRHRNTSGTSVLNISSPFSYRRWSPIISGEGRMKTPLSPVAHVQNQAFSSNIALAESSLYPSSSGSSSIINSNNSMKHSISSSSLQLFDSSSNSMKHSISSSTFFYPSHPHRGQMCLQSRQRSQSREDLNSYSIPDTHLPKV</sequence>
<dbReference type="GO" id="GO:0009134">
    <property type="term" value="P:nucleoside diphosphate catabolic process"/>
    <property type="evidence" value="ECO:0007669"/>
    <property type="project" value="TreeGrafter"/>
</dbReference>
<evidence type="ECO:0000256" key="2">
    <source>
        <dbReference type="ARBA" id="ARBA00022801"/>
    </source>
</evidence>
<name>A0AA38TMM7_9ASTR</name>
<keyword evidence="6" id="KW-1133">Transmembrane helix</keyword>
<feature type="region of interest" description="Disordered" evidence="5">
    <location>
        <begin position="743"/>
        <end position="773"/>
    </location>
</feature>
<evidence type="ECO:0008006" key="9">
    <source>
        <dbReference type="Google" id="ProtNLM"/>
    </source>
</evidence>
<protein>
    <recommendedName>
        <fullName evidence="9">Apyrase</fullName>
    </recommendedName>
</protein>
<evidence type="ECO:0000256" key="5">
    <source>
        <dbReference type="SAM" id="MobiDB-lite"/>
    </source>
</evidence>
<dbReference type="GO" id="GO:0005524">
    <property type="term" value="F:ATP binding"/>
    <property type="evidence" value="ECO:0007669"/>
    <property type="project" value="UniProtKB-KW"/>
</dbReference>
<accession>A0AA38TMM7</accession>
<evidence type="ECO:0000313" key="7">
    <source>
        <dbReference type="EMBL" id="KAJ9553253.1"/>
    </source>
</evidence>
<keyword evidence="4" id="KW-0067">ATP-binding</keyword>
<dbReference type="AlphaFoldDB" id="A0AA38TMM7"/>
<evidence type="ECO:0000256" key="6">
    <source>
        <dbReference type="SAM" id="Phobius"/>
    </source>
</evidence>
<keyword evidence="6" id="KW-0812">Transmembrane</keyword>
<keyword evidence="6" id="KW-0472">Membrane</keyword>
<evidence type="ECO:0000256" key="1">
    <source>
        <dbReference type="ARBA" id="ARBA00009283"/>
    </source>
</evidence>
<feature type="transmembrane region" description="Helical" evidence="6">
    <location>
        <begin position="116"/>
        <end position="139"/>
    </location>
</feature>
<comment type="similarity">
    <text evidence="1">Belongs to the GDA1/CD39 NTPase family.</text>
</comment>
<dbReference type="PANTHER" id="PTHR11782:SF104">
    <property type="entry name" value="HYDROLASE"/>
    <property type="match status" value="1"/>
</dbReference>
<dbReference type="InterPro" id="IPR000407">
    <property type="entry name" value="GDA1_CD39_NTPase"/>
</dbReference>
<dbReference type="GO" id="GO:0016020">
    <property type="term" value="C:membrane"/>
    <property type="evidence" value="ECO:0007669"/>
    <property type="project" value="TreeGrafter"/>
</dbReference>
<feature type="binding site" evidence="4">
    <location>
        <begin position="323"/>
        <end position="327"/>
    </location>
    <ligand>
        <name>ATP</name>
        <dbReference type="ChEBI" id="CHEBI:30616"/>
    </ligand>
</feature>
<proteinExistence type="inferred from homology"/>
<evidence type="ECO:0000256" key="4">
    <source>
        <dbReference type="PIRSR" id="PIRSR600407-2"/>
    </source>
</evidence>
<dbReference type="Pfam" id="PF01150">
    <property type="entry name" value="GDA1_CD39"/>
    <property type="match status" value="1"/>
</dbReference>
<dbReference type="CDD" id="cd24043">
    <property type="entry name" value="ASKHA_NBD_AtAPY7-like"/>
    <property type="match status" value="1"/>
</dbReference>
<feature type="compositionally biased region" description="Polar residues" evidence="5">
    <location>
        <begin position="12"/>
        <end position="27"/>
    </location>
</feature>
<evidence type="ECO:0000256" key="3">
    <source>
        <dbReference type="PIRSR" id="PIRSR600407-1"/>
    </source>
</evidence>
<keyword evidence="4" id="KW-0547">Nucleotide-binding</keyword>
<evidence type="ECO:0000313" key="8">
    <source>
        <dbReference type="Proteomes" id="UP001172457"/>
    </source>
</evidence>
<feature type="transmembrane region" description="Helical" evidence="6">
    <location>
        <begin position="596"/>
        <end position="616"/>
    </location>
</feature>